<accession>A0A645I044</accession>
<proteinExistence type="predicted"/>
<comment type="caution">
    <text evidence="1">The sequence shown here is derived from an EMBL/GenBank/DDBJ whole genome shotgun (WGS) entry which is preliminary data.</text>
</comment>
<organism evidence="1">
    <name type="scientific">bioreactor metagenome</name>
    <dbReference type="NCBI Taxonomy" id="1076179"/>
    <lineage>
        <taxon>unclassified sequences</taxon>
        <taxon>metagenomes</taxon>
        <taxon>ecological metagenomes</taxon>
    </lineage>
</organism>
<name>A0A645I044_9ZZZZ</name>
<protein>
    <submittedName>
        <fullName evidence="1">Uncharacterized protein</fullName>
    </submittedName>
</protein>
<dbReference type="EMBL" id="VSSQ01099062">
    <property type="protein sequence ID" value="MPN41784.1"/>
    <property type="molecule type" value="Genomic_DNA"/>
</dbReference>
<evidence type="ECO:0000313" key="1">
    <source>
        <dbReference type="EMBL" id="MPN41784.1"/>
    </source>
</evidence>
<reference evidence="1" key="1">
    <citation type="submission" date="2019-08" db="EMBL/GenBank/DDBJ databases">
        <authorList>
            <person name="Kucharzyk K."/>
            <person name="Murdoch R.W."/>
            <person name="Higgins S."/>
            <person name="Loffler F."/>
        </authorList>
    </citation>
    <scope>NUCLEOTIDE SEQUENCE</scope>
</reference>
<gene>
    <name evidence="1" type="ORF">SDC9_189339</name>
</gene>
<dbReference type="AlphaFoldDB" id="A0A645I044"/>
<sequence>MKSVTTKTDYVLTLTIKENKIKYEISDMKYYVQSLESEYATPVTSLFPIVSKDSSEWLKSLTYFQNLNKVLMVDLQQTLKNYIEEYKQDYLF</sequence>